<dbReference type="InterPro" id="IPR027396">
    <property type="entry name" value="DsrEFH-like"/>
</dbReference>
<name>A0A9D1QYE3_9BACT</name>
<sequence length="202" mass="21064">MEVLDCRGLACPEPVMRCRNLMKDAPAEAVCVLVDNAAACENVSRFLEKKGYAVTAAQEGESLWKVSGVASGAASGTLEGGEEKSSASAQGTKTAVLITTEHLGTGDDELGEKLMGNFLATLSDLGESLWRIILLNGGVKLAVKPGKSLDSLKALEKAGVSVLVCGTCLSFYGLMEAKQVGQTTNMLDVITSLGLADKVIRP</sequence>
<dbReference type="SUPFAM" id="SSF64307">
    <property type="entry name" value="SirA-like"/>
    <property type="match status" value="1"/>
</dbReference>
<dbReference type="Pfam" id="PF01206">
    <property type="entry name" value="TusA"/>
    <property type="match status" value="1"/>
</dbReference>
<organism evidence="2 3">
    <name type="scientific">Candidatus Bilophila faecipullorum</name>
    <dbReference type="NCBI Taxonomy" id="2838482"/>
    <lineage>
        <taxon>Bacteria</taxon>
        <taxon>Pseudomonadati</taxon>
        <taxon>Thermodesulfobacteriota</taxon>
        <taxon>Desulfovibrionia</taxon>
        <taxon>Desulfovibrionales</taxon>
        <taxon>Desulfovibrionaceae</taxon>
        <taxon>Bilophila</taxon>
    </lineage>
</organism>
<evidence type="ECO:0000313" key="3">
    <source>
        <dbReference type="Proteomes" id="UP000824264"/>
    </source>
</evidence>
<dbReference type="CDD" id="cd03421">
    <property type="entry name" value="SirA_like_N"/>
    <property type="match status" value="1"/>
</dbReference>
<proteinExistence type="predicted"/>
<dbReference type="Proteomes" id="UP000824264">
    <property type="component" value="Unassembled WGS sequence"/>
</dbReference>
<dbReference type="InterPro" id="IPR036868">
    <property type="entry name" value="TusA-like_sf"/>
</dbReference>
<evidence type="ECO:0000259" key="1">
    <source>
        <dbReference type="Pfam" id="PF01206"/>
    </source>
</evidence>
<accession>A0A9D1QYE3</accession>
<protein>
    <submittedName>
        <fullName evidence="2">Sulfurtransferase-like selenium metabolism protein YedF</fullName>
    </submittedName>
</protein>
<comment type="caution">
    <text evidence="2">The sequence shown here is derived from an EMBL/GenBank/DDBJ whole genome shotgun (WGS) entry which is preliminary data.</text>
</comment>
<reference evidence="2" key="2">
    <citation type="submission" date="2021-04" db="EMBL/GenBank/DDBJ databases">
        <authorList>
            <person name="Gilroy R."/>
        </authorList>
    </citation>
    <scope>NUCLEOTIDE SEQUENCE</scope>
    <source>
        <strain evidence="2">ChiSxjej5B17-1746</strain>
    </source>
</reference>
<dbReference type="NCBIfam" id="TIGR03527">
    <property type="entry name" value="selenium_YedF"/>
    <property type="match status" value="1"/>
</dbReference>
<dbReference type="EMBL" id="DXGI01000149">
    <property type="protein sequence ID" value="HIW78336.1"/>
    <property type="molecule type" value="Genomic_DNA"/>
</dbReference>
<dbReference type="InterPro" id="IPR001455">
    <property type="entry name" value="TusA-like"/>
</dbReference>
<gene>
    <name evidence="2" type="primary">yedF</name>
    <name evidence="2" type="ORF">H9874_04230</name>
</gene>
<reference evidence="2" key="1">
    <citation type="journal article" date="2021" name="PeerJ">
        <title>Extensive microbial diversity within the chicken gut microbiome revealed by metagenomics and culture.</title>
        <authorList>
            <person name="Gilroy R."/>
            <person name="Ravi A."/>
            <person name="Getino M."/>
            <person name="Pursley I."/>
            <person name="Horton D.L."/>
            <person name="Alikhan N.F."/>
            <person name="Baker D."/>
            <person name="Gharbi K."/>
            <person name="Hall N."/>
            <person name="Watson M."/>
            <person name="Adriaenssens E.M."/>
            <person name="Foster-Nyarko E."/>
            <person name="Jarju S."/>
            <person name="Secka A."/>
            <person name="Antonio M."/>
            <person name="Oren A."/>
            <person name="Chaudhuri R.R."/>
            <person name="La Ragione R."/>
            <person name="Hildebrand F."/>
            <person name="Pallen M.J."/>
        </authorList>
    </citation>
    <scope>NUCLEOTIDE SEQUENCE</scope>
    <source>
        <strain evidence="2">ChiSxjej5B17-1746</strain>
    </source>
</reference>
<feature type="domain" description="UPF0033" evidence="1">
    <location>
        <begin position="3"/>
        <end position="65"/>
    </location>
</feature>
<dbReference type="AlphaFoldDB" id="A0A9D1QYE3"/>
<evidence type="ECO:0000313" key="2">
    <source>
        <dbReference type="EMBL" id="HIW78336.1"/>
    </source>
</evidence>
<dbReference type="SUPFAM" id="SSF75169">
    <property type="entry name" value="DsrEFH-like"/>
    <property type="match status" value="1"/>
</dbReference>
<dbReference type="Gene3D" id="3.30.110.40">
    <property type="entry name" value="TusA-like domain"/>
    <property type="match status" value="1"/>
</dbReference>
<dbReference type="InterPro" id="IPR019870">
    <property type="entry name" value="Se_metab_YedF"/>
</dbReference>